<gene>
    <name evidence="1" type="ORF">Hypma_016031</name>
</gene>
<evidence type="ECO:0000313" key="1">
    <source>
        <dbReference type="EMBL" id="RDB28945.1"/>
    </source>
</evidence>
<proteinExistence type="predicted"/>
<keyword evidence="2" id="KW-1185">Reference proteome</keyword>
<dbReference type="AlphaFoldDB" id="A0A369K8G0"/>
<dbReference type="EMBL" id="LUEZ02000010">
    <property type="protein sequence ID" value="RDB28945.1"/>
    <property type="molecule type" value="Genomic_DNA"/>
</dbReference>
<name>A0A369K8G0_HYPMA</name>
<sequence>MSLITKQNRVSTKPFATIPSLLQLPAISRPPASASGSDVSSRLGPDEFRDIDLSEGCLVTKTVKYTHRLIAWVDCGCSGDTTAVEDLIDDLEICRYEFKINTQGNLSFLESFVHTSLDDFAFIAITASSSTLEGLIALVQADNDMRQRQIDEDGNSDGRSRDLVHIPSPGHVKNCKSNLFLIKQLSSPHFTDPLLELVALHPHHFLPLGSPLTVYDPTSGTLKNYFAAEDHCLRESPEVHSPRLPPFRHAGRSDELISANVFFIVLNADIKFRRYFRMIQQDPPLAGPLPDDVLALMRRTMYLVDLLYWRPVPTKGSVGEAIAAWELFRLDEVPADMQDRYKSRVTAKLKRAHEHSRRMQSMSLEERMDYTMSLISGPDEDYELPDATSVSRLYADESSVDAWMDDVRPG</sequence>
<dbReference type="Proteomes" id="UP000076154">
    <property type="component" value="Unassembled WGS sequence"/>
</dbReference>
<evidence type="ECO:0000313" key="2">
    <source>
        <dbReference type="Proteomes" id="UP000076154"/>
    </source>
</evidence>
<comment type="caution">
    <text evidence="1">The sequence shown here is derived from an EMBL/GenBank/DDBJ whole genome shotgun (WGS) entry which is preliminary data.</text>
</comment>
<dbReference type="OrthoDB" id="3216537at2759"/>
<reference evidence="1" key="1">
    <citation type="submission" date="2018-04" db="EMBL/GenBank/DDBJ databases">
        <title>Whole genome sequencing of Hypsizygus marmoreus.</title>
        <authorList>
            <person name="Choi I.-G."/>
            <person name="Min B."/>
            <person name="Kim J.-G."/>
            <person name="Kim S."/>
            <person name="Oh Y.-L."/>
            <person name="Kong W.-S."/>
            <person name="Park H."/>
            <person name="Jeong J."/>
            <person name="Song E.-S."/>
        </authorList>
    </citation>
    <scope>NUCLEOTIDE SEQUENCE [LARGE SCALE GENOMIC DNA]</scope>
    <source>
        <strain evidence="1">51987-8</strain>
    </source>
</reference>
<organism evidence="1 2">
    <name type="scientific">Hypsizygus marmoreus</name>
    <name type="common">White beech mushroom</name>
    <name type="synonym">Agaricus marmoreus</name>
    <dbReference type="NCBI Taxonomy" id="39966"/>
    <lineage>
        <taxon>Eukaryota</taxon>
        <taxon>Fungi</taxon>
        <taxon>Dikarya</taxon>
        <taxon>Basidiomycota</taxon>
        <taxon>Agaricomycotina</taxon>
        <taxon>Agaricomycetes</taxon>
        <taxon>Agaricomycetidae</taxon>
        <taxon>Agaricales</taxon>
        <taxon>Tricholomatineae</taxon>
        <taxon>Lyophyllaceae</taxon>
        <taxon>Hypsizygus</taxon>
    </lineage>
</organism>
<accession>A0A369K8G0</accession>
<dbReference type="InParanoid" id="A0A369K8G0"/>
<protein>
    <submittedName>
        <fullName evidence="1">Uncharacterized protein</fullName>
    </submittedName>
</protein>